<dbReference type="InterPro" id="IPR000873">
    <property type="entry name" value="AMP-dep_synth/lig_dom"/>
</dbReference>
<dbReference type="GO" id="GO:0005886">
    <property type="term" value="C:plasma membrane"/>
    <property type="evidence" value="ECO:0007669"/>
    <property type="project" value="UniProtKB-SubCell"/>
</dbReference>
<evidence type="ECO:0000256" key="1">
    <source>
        <dbReference type="ARBA" id="ARBA00004236"/>
    </source>
</evidence>
<dbReference type="InterPro" id="IPR042099">
    <property type="entry name" value="ANL_N_sf"/>
</dbReference>
<keyword evidence="3" id="KW-1003">Cell membrane</keyword>
<sequence length="1035" mass="118694">MDGIEIDLSLCGFCRDKIEPGVERYRCSECVGLFLCTKCYHSPQSNLAHTDKAPLPHFCNIETKSDINYWSFIKCDTVYQSFVNSFTSFSKRRCIGVRNENSTTNPINWLTYEEIYDKSQRFGTSLTKYIPRESKVGTMLESLPEWYYVEFACLYYGFTMITINQHLNKAQLPIILNNGEPSVLVVSKYTLPRLIDVIDQYSKLTMVVHVGDEFDENLISKLPQNVQFKMMSELIDQTPTDQIGSHSPLVDGILALVYSSGSTGIPKGQIQTNRQLLNVLQKTYTPELYFLTMSFLSLSHAQRIFDLCTILNGGKIVVYRSTNLDSYLKDVIYIRPTYFWGLPSFWNQFYTRYQYQLQSIKDNNPQLSELELKELAINESRSMLGDRVQLVVTGGSVISQDILHFMKDCWADKVINLYGSTECYHITVNDVLNPDVQHKIIPIPEHPNSGQHPVGELVVLSPRVIKGYYRNEEANICFQDGWFYTGDIVEEYEPRKIRILDRVKNSFKGPQAKYVCPETIESYFYTSSLIRNIFLYGDSYHEFLVAIVIPSDEALERFNASIKDSNLNDNVKLRNYILEDIKLITNQKSIAFWESPRVIKLDNTIWSPENNLYTGTSKMDQVIDLLTSYLEQPFDEQNDSSNINNPTYDILLAPLKVSTLDQISSIATNLIKNEPIMQLIIKKICSKGFAQTKNELLCQWFYTWYNLESITAKRFVLAFVPAFLWVFLYGPSPTTHIGIETCMIGIYNHELVDREGNDNVFQPVSVTMPSFIFKSVTPDAESALTESTLKQLNLQSVPVMVERALTRIDAVTTANRTQILRTNIKVYNANLTYMPEISRTMFCEMCIRVSATGYPFLPLAQDSPSQHHHHNNNNNNNNINEQSSSSLASMVKSSDALFEESAPLSQSENLIERQRKERESRKQFRMTSYLELDYQLQSHHNQHLTNGNGNTTHQHTTITTTTTNNSKIVKRLYITESVYRELITGLTYCAFQDSTKSMATIALKSINQRASHDLVPEIMLYSNSVINVLQHQHQN</sequence>
<comment type="caution">
    <text evidence="9">The sequence shown here is derived from an EMBL/GenBank/DDBJ whole genome shotgun (WGS) entry which is preliminary data.</text>
</comment>
<dbReference type="PANTHER" id="PTHR43272">
    <property type="entry name" value="LONG-CHAIN-FATTY-ACID--COA LIGASE"/>
    <property type="match status" value="1"/>
</dbReference>
<organism evidence="9 10">
    <name type="scientific">Heterostelium pallidum (strain ATCC 26659 / Pp 5 / PN500)</name>
    <name type="common">Cellular slime mold</name>
    <name type="synonym">Polysphondylium pallidum</name>
    <dbReference type="NCBI Taxonomy" id="670386"/>
    <lineage>
        <taxon>Eukaryota</taxon>
        <taxon>Amoebozoa</taxon>
        <taxon>Evosea</taxon>
        <taxon>Eumycetozoa</taxon>
        <taxon>Dictyostelia</taxon>
        <taxon>Acytosteliales</taxon>
        <taxon>Acytosteliaceae</taxon>
        <taxon>Heterostelium</taxon>
    </lineage>
</organism>
<dbReference type="STRING" id="670386.D3B6Q7"/>
<dbReference type="InterPro" id="IPR020845">
    <property type="entry name" value="AMP-binding_CS"/>
</dbReference>
<reference evidence="9 10" key="1">
    <citation type="journal article" date="2011" name="Genome Res.">
        <title>Phylogeny-wide analysis of social amoeba genomes highlights ancient origins for complex intercellular communication.</title>
        <authorList>
            <person name="Heidel A.J."/>
            <person name="Lawal H.M."/>
            <person name="Felder M."/>
            <person name="Schilde C."/>
            <person name="Helps N.R."/>
            <person name="Tunggal B."/>
            <person name="Rivero F."/>
            <person name="John U."/>
            <person name="Schleicher M."/>
            <person name="Eichinger L."/>
            <person name="Platzer M."/>
            <person name="Noegel A.A."/>
            <person name="Schaap P."/>
            <person name="Gloeckner G."/>
        </authorList>
    </citation>
    <scope>NUCLEOTIDE SEQUENCE [LARGE SCALE GENOMIC DNA]</scope>
    <source>
        <strain evidence="10">ATCC 26659 / Pp 5 / PN500</strain>
    </source>
</reference>
<feature type="compositionally biased region" description="Basic and acidic residues" evidence="7">
    <location>
        <begin position="910"/>
        <end position="922"/>
    </location>
</feature>
<dbReference type="InParanoid" id="D3B6Q7"/>
<evidence type="ECO:0000313" key="10">
    <source>
        <dbReference type="Proteomes" id="UP000001396"/>
    </source>
</evidence>
<evidence type="ECO:0000259" key="8">
    <source>
        <dbReference type="Pfam" id="PF00501"/>
    </source>
</evidence>
<feature type="region of interest" description="Disordered" evidence="7">
    <location>
        <begin position="860"/>
        <end position="886"/>
    </location>
</feature>
<dbReference type="GeneID" id="31359299"/>
<keyword evidence="4" id="KW-0963">Cytoplasm</keyword>
<dbReference type="GO" id="GO:0005783">
    <property type="term" value="C:endoplasmic reticulum"/>
    <property type="evidence" value="ECO:0007669"/>
    <property type="project" value="TreeGrafter"/>
</dbReference>
<evidence type="ECO:0000256" key="2">
    <source>
        <dbReference type="ARBA" id="ARBA00004514"/>
    </source>
</evidence>
<dbReference type="Proteomes" id="UP000001396">
    <property type="component" value="Unassembled WGS sequence"/>
</dbReference>
<evidence type="ECO:0000256" key="5">
    <source>
        <dbReference type="ARBA" id="ARBA00023136"/>
    </source>
</evidence>
<feature type="compositionally biased region" description="Low complexity" evidence="7">
    <location>
        <begin position="872"/>
        <end position="886"/>
    </location>
</feature>
<feature type="domain" description="AMP-dependent synthetase/ligase" evidence="8">
    <location>
        <begin position="106"/>
        <end position="469"/>
    </location>
</feature>
<gene>
    <name evidence="9" type="ORF">PPL_03812</name>
</gene>
<dbReference type="Gene3D" id="3.40.50.12780">
    <property type="entry name" value="N-terminal domain of ligase-like"/>
    <property type="match status" value="1"/>
</dbReference>
<accession>D3B6Q7</accession>
<evidence type="ECO:0000313" key="9">
    <source>
        <dbReference type="EMBL" id="EFA83027.1"/>
    </source>
</evidence>
<evidence type="ECO:0000256" key="4">
    <source>
        <dbReference type="ARBA" id="ARBA00022490"/>
    </source>
</evidence>
<protein>
    <recommendedName>
        <fullName evidence="8">AMP-dependent synthetase/ligase domain-containing protein</fullName>
    </recommendedName>
</protein>
<comment type="similarity">
    <text evidence="6">Belongs to the Hyccin family.</text>
</comment>
<evidence type="ECO:0000256" key="7">
    <source>
        <dbReference type="SAM" id="MobiDB-lite"/>
    </source>
</evidence>
<dbReference type="EMBL" id="ADBJ01000017">
    <property type="protein sequence ID" value="EFA83027.1"/>
    <property type="molecule type" value="Genomic_DNA"/>
</dbReference>
<dbReference type="GO" id="GO:0004467">
    <property type="term" value="F:long-chain fatty acid-CoA ligase activity"/>
    <property type="evidence" value="ECO:0007669"/>
    <property type="project" value="TreeGrafter"/>
</dbReference>
<dbReference type="GO" id="GO:0005829">
    <property type="term" value="C:cytosol"/>
    <property type="evidence" value="ECO:0007669"/>
    <property type="project" value="UniProtKB-SubCell"/>
</dbReference>
<feature type="region of interest" description="Disordered" evidence="7">
    <location>
        <begin position="898"/>
        <end position="924"/>
    </location>
</feature>
<evidence type="ECO:0000256" key="3">
    <source>
        <dbReference type="ARBA" id="ARBA00022475"/>
    </source>
</evidence>
<dbReference type="InterPro" id="IPR018619">
    <property type="entry name" value="Hyccin"/>
</dbReference>
<comment type="subcellular location">
    <subcellularLocation>
        <location evidence="1">Cell membrane</location>
    </subcellularLocation>
    <subcellularLocation>
        <location evidence="2">Cytoplasm</location>
        <location evidence="2">Cytosol</location>
    </subcellularLocation>
</comment>
<dbReference type="PANTHER" id="PTHR43272:SF91">
    <property type="entry name" value="CARRIER DOMAIN-CONTAINING PROTEIN"/>
    <property type="match status" value="1"/>
</dbReference>
<keyword evidence="5" id="KW-0472">Membrane</keyword>
<proteinExistence type="inferred from homology"/>
<dbReference type="Pfam" id="PF00501">
    <property type="entry name" value="AMP-binding"/>
    <property type="match status" value="1"/>
</dbReference>
<dbReference type="PROSITE" id="PS00455">
    <property type="entry name" value="AMP_BINDING"/>
    <property type="match status" value="1"/>
</dbReference>
<evidence type="ECO:0000256" key="6">
    <source>
        <dbReference type="ARBA" id="ARBA00034482"/>
    </source>
</evidence>
<dbReference type="RefSeq" id="XP_020435144.1">
    <property type="nucleotide sequence ID" value="XM_020574730.1"/>
</dbReference>
<name>D3B6Q7_HETP5</name>
<dbReference type="Pfam" id="PF09790">
    <property type="entry name" value="Hyccin"/>
    <property type="match status" value="1"/>
</dbReference>
<keyword evidence="10" id="KW-1185">Reference proteome</keyword>
<dbReference type="SUPFAM" id="SSF56801">
    <property type="entry name" value="Acetyl-CoA synthetase-like"/>
    <property type="match status" value="1"/>
</dbReference>
<dbReference type="AlphaFoldDB" id="D3B6Q7"/>